<dbReference type="InterPro" id="IPR036866">
    <property type="entry name" value="RibonucZ/Hydroxyglut_hydro"/>
</dbReference>
<dbReference type="SUPFAM" id="SSF56281">
    <property type="entry name" value="Metallo-hydrolase/oxidoreductase"/>
    <property type="match status" value="1"/>
</dbReference>
<dbReference type="SMART" id="SM00849">
    <property type="entry name" value="Lactamase_B"/>
    <property type="match status" value="1"/>
</dbReference>
<dbReference type="GO" id="GO:0016787">
    <property type="term" value="F:hydrolase activity"/>
    <property type="evidence" value="ECO:0007669"/>
    <property type="project" value="UniProtKB-KW"/>
</dbReference>
<evidence type="ECO:0000313" key="5">
    <source>
        <dbReference type="Proteomes" id="UP000288096"/>
    </source>
</evidence>
<accession>A0A401FR14</accession>
<sequence length="536" mass="61085">MHVTFYGAVREVTGSMHLLSTENDRILLDCGLFQGHRRESNQKNRVLPFDPKIITNMLLSHAHIDHSGRIPMLTRKEFHGRVICTRATADACEYLLPDSAHIQESDANYLNYKTVRSSLARFRASILTNGKNNRGKSSKKVSKRELNDIKKLLKKDRHQLNVESINDLMARYHLKSIQPLYTLAEAENALGFFDSYPYGHPVTIGKEMSCTFYEAGHILGSALTFVRARENGRTFTICYTGDIGRFGKPILRDPTLNFNVADRNVDLMIMESTYGNRRHEPVEDLKDRLKQVMLDTCRRQGAVLIPSFAFGRTQELIYVLHKLYDSGEVPRIPVYVDSPLATNLTRVFGEHPEVYDRETQDIFLRNGKNPFMFKQIRFIGSVEESIDLMKQSLPHVVIASSGMCEAGRILHHLRYKIHNPKNTILIVGYMAQNTLGHRILEKGEAYEASGRTGPPPMLRFLNKEYPLKAHVAKIGGFSGHADREEMRRFLKQSDLNIKRIALVHGEEEQTLSFADCLKQDGYNVTVPRLGETLAIR</sequence>
<dbReference type="Gene3D" id="3.60.15.10">
    <property type="entry name" value="Ribonuclease Z/Hydroxyacylglutathione hydrolase-like"/>
    <property type="match status" value="1"/>
</dbReference>
<dbReference type="EMBL" id="BEXT01000001">
    <property type="protein sequence ID" value="GBC59400.1"/>
    <property type="molecule type" value="Genomic_DNA"/>
</dbReference>
<dbReference type="InterPro" id="IPR022712">
    <property type="entry name" value="Beta_Casp"/>
</dbReference>
<dbReference type="Pfam" id="PF00753">
    <property type="entry name" value="Lactamase_B"/>
    <property type="match status" value="1"/>
</dbReference>
<reference evidence="5" key="1">
    <citation type="submission" date="2017-11" db="EMBL/GenBank/DDBJ databases">
        <authorList>
            <person name="Watanabe M."/>
            <person name="Kojima H."/>
        </authorList>
    </citation>
    <scope>NUCLEOTIDE SEQUENCE [LARGE SCALE GENOMIC DNA]</scope>
    <source>
        <strain evidence="5">Tokyo 01</strain>
    </source>
</reference>
<evidence type="ECO:0000313" key="4">
    <source>
        <dbReference type="EMBL" id="GBC59400.1"/>
    </source>
</evidence>
<dbReference type="CDD" id="cd16295">
    <property type="entry name" value="TTHA0252-CPSF-like_MBL-fold"/>
    <property type="match status" value="1"/>
</dbReference>
<dbReference type="Proteomes" id="UP000288096">
    <property type="component" value="Unassembled WGS sequence"/>
</dbReference>
<name>A0A401FR14_9BACT</name>
<dbReference type="SMART" id="SM01027">
    <property type="entry name" value="Beta-Casp"/>
    <property type="match status" value="1"/>
</dbReference>
<dbReference type="AlphaFoldDB" id="A0A401FR14"/>
<dbReference type="OrthoDB" id="9803916at2"/>
<protein>
    <submittedName>
        <fullName evidence="4">MBL fold hydrolase</fullName>
    </submittedName>
</protein>
<dbReference type="PANTHER" id="PTHR11203:SF37">
    <property type="entry name" value="INTEGRATOR COMPLEX SUBUNIT 11"/>
    <property type="match status" value="1"/>
</dbReference>
<comment type="caution">
    <text evidence="4">The sequence shown here is derived from an EMBL/GenBank/DDBJ whole genome shotgun (WGS) entry which is preliminary data.</text>
</comment>
<dbReference type="InterPro" id="IPR001279">
    <property type="entry name" value="Metallo-B-lactamas"/>
</dbReference>
<dbReference type="GO" id="GO:0004521">
    <property type="term" value="F:RNA endonuclease activity"/>
    <property type="evidence" value="ECO:0007669"/>
    <property type="project" value="TreeGrafter"/>
</dbReference>
<dbReference type="PANTHER" id="PTHR11203">
    <property type="entry name" value="CLEAVAGE AND POLYADENYLATION SPECIFICITY FACTOR FAMILY MEMBER"/>
    <property type="match status" value="1"/>
</dbReference>
<dbReference type="Gene3D" id="3.40.50.10890">
    <property type="match status" value="1"/>
</dbReference>
<evidence type="ECO:0000259" key="3">
    <source>
        <dbReference type="SMART" id="SM01027"/>
    </source>
</evidence>
<dbReference type="Pfam" id="PF07521">
    <property type="entry name" value="RMMBL"/>
    <property type="match status" value="1"/>
</dbReference>
<organism evidence="4 5">
    <name type="scientific">Desulfonema ishimotonii</name>
    <dbReference type="NCBI Taxonomy" id="45657"/>
    <lineage>
        <taxon>Bacteria</taxon>
        <taxon>Pseudomonadati</taxon>
        <taxon>Thermodesulfobacteriota</taxon>
        <taxon>Desulfobacteria</taxon>
        <taxon>Desulfobacterales</taxon>
        <taxon>Desulfococcaceae</taxon>
        <taxon>Desulfonema</taxon>
    </lineage>
</organism>
<keyword evidence="1 4" id="KW-0378">Hydrolase</keyword>
<evidence type="ECO:0000259" key="2">
    <source>
        <dbReference type="SMART" id="SM00849"/>
    </source>
</evidence>
<reference evidence="5" key="2">
    <citation type="submission" date="2019-01" db="EMBL/GenBank/DDBJ databases">
        <title>Genome sequence of Desulfonema ishimotonii strain Tokyo 01.</title>
        <authorList>
            <person name="Fukui M."/>
        </authorList>
    </citation>
    <scope>NUCLEOTIDE SEQUENCE [LARGE SCALE GENOMIC DNA]</scope>
    <source>
        <strain evidence="5">Tokyo 01</strain>
    </source>
</reference>
<keyword evidence="5" id="KW-1185">Reference proteome</keyword>
<feature type="domain" description="Beta-Casp" evidence="3">
    <location>
        <begin position="313"/>
        <end position="439"/>
    </location>
</feature>
<dbReference type="InterPro" id="IPR011108">
    <property type="entry name" value="RMMBL"/>
</dbReference>
<dbReference type="InterPro" id="IPR050698">
    <property type="entry name" value="MBL"/>
</dbReference>
<dbReference type="RefSeq" id="WP_124326918.1">
    <property type="nucleotide sequence ID" value="NZ_BEXT01000001.1"/>
</dbReference>
<dbReference type="Pfam" id="PF10996">
    <property type="entry name" value="Beta-Casp"/>
    <property type="match status" value="1"/>
</dbReference>
<feature type="domain" description="Metallo-beta-lactamase" evidence="2">
    <location>
        <begin position="13"/>
        <end position="279"/>
    </location>
</feature>
<evidence type="ECO:0000256" key="1">
    <source>
        <dbReference type="ARBA" id="ARBA00022801"/>
    </source>
</evidence>
<gene>
    <name evidence="4" type="ORF">DENIS_0339</name>
</gene>
<proteinExistence type="predicted"/>